<feature type="compositionally biased region" description="Basic and acidic residues" evidence="1">
    <location>
        <begin position="232"/>
        <end position="249"/>
    </location>
</feature>
<dbReference type="InParanoid" id="B0WSC7"/>
<dbReference type="EMBL" id="DS232068">
    <property type="protein sequence ID" value="EDS33765.1"/>
    <property type="molecule type" value="Genomic_DNA"/>
</dbReference>
<feature type="region of interest" description="Disordered" evidence="1">
    <location>
        <begin position="228"/>
        <end position="271"/>
    </location>
</feature>
<dbReference type="HOGENOM" id="CLU_909885_0_0_1"/>
<reference evidence="2" key="1">
    <citation type="submission" date="2007-03" db="EMBL/GenBank/DDBJ databases">
        <title>Annotation of Culex pipiens quinquefasciatus.</title>
        <authorList>
            <consortium name="The Broad Institute Genome Sequencing Platform"/>
            <person name="Atkinson P.W."/>
            <person name="Hemingway J."/>
            <person name="Christensen B.M."/>
            <person name="Higgs S."/>
            <person name="Kodira C."/>
            <person name="Hannick L."/>
            <person name="Megy K."/>
            <person name="O'Leary S."/>
            <person name="Pearson M."/>
            <person name="Haas B.J."/>
            <person name="Mauceli E."/>
            <person name="Wortman J.R."/>
            <person name="Lee N.H."/>
            <person name="Guigo R."/>
            <person name="Stanke M."/>
            <person name="Alvarado L."/>
            <person name="Amedeo P."/>
            <person name="Antoine C.H."/>
            <person name="Arensburger P."/>
            <person name="Bidwell S.L."/>
            <person name="Crawford M."/>
            <person name="Camaro F."/>
            <person name="Devon K."/>
            <person name="Engels R."/>
            <person name="Hammond M."/>
            <person name="Howarth C."/>
            <person name="Koehrsen M."/>
            <person name="Lawson D."/>
            <person name="Montgomery P."/>
            <person name="Nene V."/>
            <person name="Nusbaum C."/>
            <person name="Puiu D."/>
            <person name="Romero-Severson J."/>
            <person name="Severson D.W."/>
            <person name="Shumway M."/>
            <person name="Sisk P."/>
            <person name="Stolte C."/>
            <person name="Zeng Q."/>
            <person name="Eisenstadt E."/>
            <person name="Fraser-Liggett C."/>
            <person name="Strausberg R."/>
            <person name="Galagan J."/>
            <person name="Birren B."/>
            <person name="Collins F.H."/>
        </authorList>
    </citation>
    <scope>NUCLEOTIDE SEQUENCE [LARGE SCALE GENOMIC DNA]</scope>
    <source>
        <strain evidence="2">JHB</strain>
    </source>
</reference>
<dbReference type="VEuPathDB" id="VectorBase:CPIJ009703"/>
<reference evidence="3" key="2">
    <citation type="submission" date="2020-05" db="UniProtKB">
        <authorList>
            <consortium name="EnsemblMetazoa"/>
        </authorList>
    </citation>
    <scope>IDENTIFICATION</scope>
    <source>
        <strain evidence="3">JHB</strain>
    </source>
</reference>
<organism>
    <name type="scientific">Culex quinquefasciatus</name>
    <name type="common">Southern house mosquito</name>
    <name type="synonym">Culex pungens</name>
    <dbReference type="NCBI Taxonomy" id="7176"/>
    <lineage>
        <taxon>Eukaryota</taxon>
        <taxon>Metazoa</taxon>
        <taxon>Ecdysozoa</taxon>
        <taxon>Arthropoda</taxon>
        <taxon>Hexapoda</taxon>
        <taxon>Insecta</taxon>
        <taxon>Pterygota</taxon>
        <taxon>Neoptera</taxon>
        <taxon>Endopterygota</taxon>
        <taxon>Diptera</taxon>
        <taxon>Nematocera</taxon>
        <taxon>Culicoidea</taxon>
        <taxon>Culicidae</taxon>
        <taxon>Culicinae</taxon>
        <taxon>Culicini</taxon>
        <taxon>Culex</taxon>
        <taxon>Culex</taxon>
    </lineage>
</organism>
<gene>
    <name evidence="3" type="primary">6042506</name>
    <name evidence="2" type="ORF">CpipJ_CPIJ009703</name>
</gene>
<dbReference type="KEGG" id="cqu:CpipJ_CPIJ009703"/>
<keyword evidence="4" id="KW-1185">Reference proteome</keyword>
<evidence type="ECO:0000313" key="2">
    <source>
        <dbReference type="EMBL" id="EDS33765.1"/>
    </source>
</evidence>
<dbReference type="OrthoDB" id="7763973at2759"/>
<evidence type="ECO:0000313" key="4">
    <source>
        <dbReference type="Proteomes" id="UP000002320"/>
    </source>
</evidence>
<dbReference type="Proteomes" id="UP000002320">
    <property type="component" value="Unassembled WGS sequence"/>
</dbReference>
<sequence>MADPAAATKIASDNHCKYAFKTHSGIKIPVYVDDNTVDVRVHDLPLDLPNVQIAQAMTEYGEVLTIRDEVWRNFFASVPNVVRVVKMKLSKPVSSSITVCEQVPLLFFAEMEQLQFHFTVLEKQVTGCGEGISESTGNIFEDTLWEKEKELQNDLGDNVPLDVGSEQDFDYSPGRKLIVDSAKKVVAEKKILEKSVVVEENLLIPNKVHELQKTIEVCAVASRVKTFGKPSGHADQHQQHPKRNQEAHATKLTTHGTVNMRISRRASDVGVRPARSRLSSFIVKDDLIQPPSGCVTPTNGPAPPIC</sequence>
<evidence type="ECO:0000256" key="1">
    <source>
        <dbReference type="SAM" id="MobiDB-lite"/>
    </source>
</evidence>
<dbReference type="VEuPathDB" id="VectorBase:CQUJHB013565"/>
<evidence type="ECO:0000313" key="3">
    <source>
        <dbReference type="EnsemblMetazoa" id="CPIJ009703-PA"/>
    </source>
</evidence>
<proteinExistence type="predicted"/>
<dbReference type="VEuPathDB" id="VectorBase:CQUJHB006280"/>
<protein>
    <submittedName>
        <fullName evidence="2 3">Uncharacterized protein</fullName>
    </submittedName>
</protein>
<dbReference type="EnsemblMetazoa" id="CPIJ009703-RA">
    <property type="protein sequence ID" value="CPIJ009703-PA"/>
    <property type="gene ID" value="CPIJ009703"/>
</dbReference>
<dbReference type="AlphaFoldDB" id="B0WSC7"/>
<name>B0WSC7_CULQU</name>
<accession>B0WSC7</accession>